<organism evidence="3 4">
    <name type="scientific">Nocardioides aquaticus</name>
    <dbReference type="NCBI Taxonomy" id="160826"/>
    <lineage>
        <taxon>Bacteria</taxon>
        <taxon>Bacillati</taxon>
        <taxon>Actinomycetota</taxon>
        <taxon>Actinomycetes</taxon>
        <taxon>Propionibacteriales</taxon>
        <taxon>Nocardioidaceae</taxon>
        <taxon>Nocardioides</taxon>
    </lineage>
</organism>
<evidence type="ECO:0000256" key="2">
    <source>
        <dbReference type="SAM" id="SignalP"/>
    </source>
</evidence>
<feature type="signal peptide" evidence="2">
    <location>
        <begin position="1"/>
        <end position="42"/>
    </location>
</feature>
<reference evidence="3 4" key="1">
    <citation type="submission" date="2021-05" db="EMBL/GenBank/DDBJ databases">
        <title>Complete genome of Nocardioides aquaticus KCTC 9944T isolated from meromictic and hypersaline Ekho Lake, Antarctica.</title>
        <authorList>
            <person name="Hwang K."/>
            <person name="Kim K.M."/>
            <person name="Choe H."/>
        </authorList>
    </citation>
    <scope>NUCLEOTIDE SEQUENCE [LARGE SCALE GENOMIC DNA]</scope>
    <source>
        <strain evidence="3 4">KCTC 9944</strain>
    </source>
</reference>
<feature type="compositionally biased region" description="Acidic residues" evidence="1">
    <location>
        <begin position="97"/>
        <end position="106"/>
    </location>
</feature>
<name>A0ABX8EJI0_9ACTN</name>
<feature type="compositionally biased region" description="Basic and acidic residues" evidence="1">
    <location>
        <begin position="70"/>
        <end position="85"/>
    </location>
</feature>
<evidence type="ECO:0000256" key="1">
    <source>
        <dbReference type="SAM" id="MobiDB-lite"/>
    </source>
</evidence>
<gene>
    <name evidence="3" type="ORF">ENKNEFLB_03079</name>
</gene>
<evidence type="ECO:0008006" key="5">
    <source>
        <dbReference type="Google" id="ProtNLM"/>
    </source>
</evidence>
<feature type="region of interest" description="Disordered" evidence="1">
    <location>
        <begin position="67"/>
        <end position="106"/>
    </location>
</feature>
<evidence type="ECO:0000313" key="4">
    <source>
        <dbReference type="Proteomes" id="UP000679307"/>
    </source>
</evidence>
<keyword evidence="2" id="KW-0732">Signal</keyword>
<protein>
    <recommendedName>
        <fullName evidence="5">Excalibur calcium-binding domain-containing protein</fullName>
    </recommendedName>
</protein>
<dbReference type="EMBL" id="CP075371">
    <property type="protein sequence ID" value="QVT80679.1"/>
    <property type="molecule type" value="Genomic_DNA"/>
</dbReference>
<evidence type="ECO:0000313" key="3">
    <source>
        <dbReference type="EMBL" id="QVT80679.1"/>
    </source>
</evidence>
<keyword evidence="4" id="KW-1185">Reference proteome</keyword>
<sequence length="106" mass="11297">MRGHPRPAGVLGFTKAKSALLAATIVVSPLAVTAMTAAPAHAAKKYSNCDALHRDFKYGVARSKAAAQKQVRDGYHRPAYGDRARAVYRTNNGPLDRDDDGTACEA</sequence>
<dbReference type="Proteomes" id="UP000679307">
    <property type="component" value="Chromosome"/>
</dbReference>
<accession>A0ABX8EJI0</accession>
<proteinExistence type="predicted"/>
<feature type="chain" id="PRO_5046680622" description="Excalibur calcium-binding domain-containing protein" evidence="2">
    <location>
        <begin position="43"/>
        <end position="106"/>
    </location>
</feature>